<evidence type="ECO:0000313" key="4">
    <source>
        <dbReference type="Proteomes" id="UP001064782"/>
    </source>
</evidence>
<keyword evidence="1" id="KW-0732">Signal</keyword>
<accession>A0A9P3UVV1</accession>
<evidence type="ECO:0000256" key="1">
    <source>
        <dbReference type="SAM" id="SignalP"/>
    </source>
</evidence>
<dbReference type="Proteomes" id="UP001064782">
    <property type="component" value="Unassembled WGS sequence"/>
</dbReference>
<evidence type="ECO:0000313" key="2">
    <source>
        <dbReference type="EMBL" id="GLB80759.1"/>
    </source>
</evidence>
<evidence type="ECO:0000313" key="3">
    <source>
        <dbReference type="EMBL" id="GLD28563.1"/>
    </source>
</evidence>
<keyword evidence="4" id="KW-1185">Reference proteome</keyword>
<comment type="caution">
    <text evidence="3">The sequence shown here is derived from an EMBL/GenBank/DDBJ whole genome shotgun (WGS) entry which is preliminary data.</text>
</comment>
<organism evidence="3 4">
    <name type="scientific">Mycobacterium kiyosense</name>
    <dbReference type="NCBI Taxonomy" id="2871094"/>
    <lineage>
        <taxon>Bacteria</taxon>
        <taxon>Bacillati</taxon>
        <taxon>Actinomycetota</taxon>
        <taxon>Actinomycetes</taxon>
        <taxon>Mycobacteriales</taxon>
        <taxon>Mycobacteriaceae</taxon>
        <taxon>Mycobacterium</taxon>
    </lineage>
</organism>
<dbReference type="RefSeq" id="WP_238304899.1">
    <property type="nucleotide sequence ID" value="NZ_BRXF01000001.1"/>
</dbReference>
<feature type="chain" id="PRO_5040324111" description="Secreted protein" evidence="1">
    <location>
        <begin position="28"/>
        <end position="141"/>
    </location>
</feature>
<dbReference type="EMBL" id="BRZI01000002">
    <property type="protein sequence ID" value="GLD28563.1"/>
    <property type="molecule type" value="Genomic_DNA"/>
</dbReference>
<dbReference type="Proteomes" id="UP001165663">
    <property type="component" value="Unassembled WGS sequence"/>
</dbReference>
<gene>
    <name evidence="3" type="ORF">Mkiyose1413_04460</name>
    <name evidence="2" type="ORF">SRL2020028_00150</name>
</gene>
<dbReference type="AlphaFoldDB" id="A0A9P3UVV1"/>
<protein>
    <recommendedName>
        <fullName evidence="5">Secreted protein</fullName>
    </recommendedName>
</protein>
<evidence type="ECO:0008006" key="5">
    <source>
        <dbReference type="Google" id="ProtNLM"/>
    </source>
</evidence>
<dbReference type="GeneID" id="83627073"/>
<sequence length="141" mass="14367">MIRPFGAASAFFAICPVALCIAGSAAASPQDENGRCTFVLDGPKVVDVSGVNYVTASVTVGTCTLHVHTEATVCLSVDGGDSAGQCGWGSEPLPAVVYYPYRPGATYVVKGHGCTDVLQGSNSPASPTTVCQDIAPTRVTL</sequence>
<proteinExistence type="predicted"/>
<reference evidence="3" key="1">
    <citation type="submission" date="2022-08" db="EMBL/GenBank/DDBJ databases">
        <title>Mycobacterium kiyosense sp. nov., scotochromogenic slow-glowing species isolated from respiratory specimens.</title>
        <authorList>
            <person name="Fukano H."/>
            <person name="Kazumi Y."/>
            <person name="Sakagami N."/>
            <person name="Ato M."/>
            <person name="Mitarai S."/>
            <person name="Hoshino Y."/>
        </authorList>
    </citation>
    <scope>NUCLEOTIDE SEQUENCE</scope>
    <source>
        <strain evidence="3">1413</strain>
        <strain evidence="2">SRL2020-028</strain>
    </source>
</reference>
<feature type="signal peptide" evidence="1">
    <location>
        <begin position="1"/>
        <end position="27"/>
    </location>
</feature>
<dbReference type="EMBL" id="BRXE01000001">
    <property type="protein sequence ID" value="GLB80759.1"/>
    <property type="molecule type" value="Genomic_DNA"/>
</dbReference>
<name>A0A9P3UVV1_9MYCO</name>